<dbReference type="InterPro" id="IPR051553">
    <property type="entry name" value="Ran_GTPase-activating"/>
</dbReference>
<feature type="repeat" description="RCC1" evidence="1">
    <location>
        <begin position="94"/>
        <end position="148"/>
    </location>
</feature>
<evidence type="ECO:0000256" key="1">
    <source>
        <dbReference type="PROSITE-ProRule" id="PRU00235"/>
    </source>
</evidence>
<reference evidence="2 3" key="1">
    <citation type="journal article" date="2016" name="BMC Genomics">
        <title>Comparative genomics reveals Cyclospora cayetanensis possesses coccidia-like metabolism and invasion components but unique surface antigens.</title>
        <authorList>
            <person name="Liu S."/>
            <person name="Wang L."/>
            <person name="Zheng H."/>
            <person name="Xu Z."/>
            <person name="Roellig D.M."/>
            <person name="Li N."/>
            <person name="Frace M.A."/>
            <person name="Tang K."/>
            <person name="Arrowood M.J."/>
            <person name="Moss D.M."/>
            <person name="Zhang L."/>
            <person name="Feng Y."/>
            <person name="Xiao L."/>
        </authorList>
    </citation>
    <scope>NUCLEOTIDE SEQUENCE [LARGE SCALE GENOMIC DNA]</scope>
    <source>
        <strain evidence="2 3">CHN_HEN01</strain>
    </source>
</reference>
<accession>A0A1D3CWF7</accession>
<dbReference type="PANTHER" id="PTHR45982">
    <property type="entry name" value="REGULATOR OF CHROMOSOME CONDENSATION"/>
    <property type="match status" value="1"/>
</dbReference>
<evidence type="ECO:0000313" key="3">
    <source>
        <dbReference type="Proteomes" id="UP000095192"/>
    </source>
</evidence>
<dbReference type="Proteomes" id="UP000095192">
    <property type="component" value="Unassembled WGS sequence"/>
</dbReference>
<dbReference type="Pfam" id="PF00415">
    <property type="entry name" value="RCC1"/>
    <property type="match status" value="1"/>
</dbReference>
<dbReference type="InterPro" id="IPR009091">
    <property type="entry name" value="RCC1/BLIP-II"/>
</dbReference>
<protein>
    <submittedName>
        <fullName evidence="2">IQ calmodulin-binding motif domain-containing protein</fullName>
    </submittedName>
</protein>
<dbReference type="Pfam" id="PF13540">
    <property type="entry name" value="RCC1_2"/>
    <property type="match status" value="1"/>
</dbReference>
<dbReference type="PROSITE" id="PS00626">
    <property type="entry name" value="RCC1_2"/>
    <property type="match status" value="1"/>
</dbReference>
<dbReference type="SUPFAM" id="SSF50985">
    <property type="entry name" value="RCC1/BLIP-II"/>
    <property type="match status" value="1"/>
</dbReference>
<organism evidence="2 3">
    <name type="scientific">Cyclospora cayetanensis</name>
    <dbReference type="NCBI Taxonomy" id="88456"/>
    <lineage>
        <taxon>Eukaryota</taxon>
        <taxon>Sar</taxon>
        <taxon>Alveolata</taxon>
        <taxon>Apicomplexa</taxon>
        <taxon>Conoidasida</taxon>
        <taxon>Coccidia</taxon>
        <taxon>Eucoccidiorida</taxon>
        <taxon>Eimeriorina</taxon>
        <taxon>Eimeriidae</taxon>
        <taxon>Cyclospora</taxon>
    </lineage>
</organism>
<name>A0A1D3CWF7_9EIME</name>
<gene>
    <name evidence="2" type="ORF">cyc_03006</name>
</gene>
<feature type="repeat" description="RCC1" evidence="1">
    <location>
        <begin position="203"/>
        <end position="260"/>
    </location>
</feature>
<evidence type="ECO:0000313" key="2">
    <source>
        <dbReference type="EMBL" id="OEH75545.1"/>
    </source>
</evidence>
<keyword evidence="3" id="KW-1185">Reference proteome</keyword>
<dbReference type="Gene3D" id="2.130.10.30">
    <property type="entry name" value="Regulator of chromosome condensation 1/beta-lactamase-inhibitor protein II"/>
    <property type="match status" value="1"/>
</dbReference>
<dbReference type="PANTHER" id="PTHR45982:SF1">
    <property type="entry name" value="REGULATOR OF CHROMOSOME CONDENSATION"/>
    <property type="match status" value="1"/>
</dbReference>
<comment type="caution">
    <text evidence="2">The sequence shown here is derived from an EMBL/GenBank/DDBJ whole genome shotgun (WGS) entry which is preliminary data.</text>
</comment>
<dbReference type="EMBL" id="JROU02001706">
    <property type="protein sequence ID" value="OEH75545.1"/>
    <property type="molecule type" value="Genomic_DNA"/>
</dbReference>
<proteinExistence type="predicted"/>
<dbReference type="VEuPathDB" id="ToxoDB:cyc_03006"/>
<feature type="repeat" description="RCC1" evidence="1">
    <location>
        <begin position="15"/>
        <end position="93"/>
    </location>
</feature>
<sequence>MVVKGGGWQDFSLEPRVYAWGWSDKGQLGAPQRPGEQGMSCIGPLKFIDRVFKDSVDPATGHLVQNLIHEVDYTHTVCTVAAGLDHSVALTSEGMVFAWGDNSEGQCGLGHRLLAVRHPTLIPTIRNNGIKLKSIAAGPRQTGAVSMDGKALMWGAAHFVRLPTVVPDSHSYTPRGVPLDAKYEALQICCSSGFNILRTAGTSGVLGWGRNESGQLGQGPEDKKSRDLPIFIPLPATPAHSHVVSKVVVGTSFVVVSLQQASSFLYTWGALYVEEASEAAASGAGGVAGAKRSPGAQGSSKAAEVKAVCKPTRVEHPLWKDDAVIDISATGSEVLFESRVVHGYSWLEVLYTQRASAPAAATEERAPAVQSFFFKKAMPQPKAQEAPKEDLPSCVVERLRGEFTLKPCIYSLRHLKPLRMCIRSVHGTGNAVSLSFSWAKAVRPTKQSLESMWASIEVPPKIKEKAQKKHKELMDDSARLLSSPLLSRENQSRQSAKPAAETLVPDARLLHRMRSIYGTGSAKGRLGAFGYDYENDES</sequence>
<dbReference type="InParanoid" id="A0A1D3CWF7"/>
<dbReference type="PROSITE" id="PS50012">
    <property type="entry name" value="RCC1_3"/>
    <property type="match status" value="3"/>
</dbReference>
<dbReference type="VEuPathDB" id="ToxoDB:LOC34619768"/>
<dbReference type="InterPro" id="IPR000408">
    <property type="entry name" value="Reg_chr_condens"/>
</dbReference>
<dbReference type="AlphaFoldDB" id="A0A1D3CWF7"/>